<dbReference type="EMBL" id="CAJHUB010000788">
    <property type="protein sequence ID" value="CAD7693967.1"/>
    <property type="molecule type" value="Genomic_DNA"/>
</dbReference>
<gene>
    <name evidence="2" type="ORF">NYPRO_LOCUS26759</name>
</gene>
<evidence type="ECO:0000256" key="1">
    <source>
        <dbReference type="SAM" id="SignalP"/>
    </source>
</evidence>
<organism evidence="2 3">
    <name type="scientific">Nyctereutes procyonoides</name>
    <name type="common">Raccoon dog</name>
    <name type="synonym">Canis procyonoides</name>
    <dbReference type="NCBI Taxonomy" id="34880"/>
    <lineage>
        <taxon>Eukaryota</taxon>
        <taxon>Metazoa</taxon>
        <taxon>Chordata</taxon>
        <taxon>Craniata</taxon>
        <taxon>Vertebrata</taxon>
        <taxon>Euteleostomi</taxon>
        <taxon>Mammalia</taxon>
        <taxon>Eutheria</taxon>
        <taxon>Laurasiatheria</taxon>
        <taxon>Carnivora</taxon>
        <taxon>Caniformia</taxon>
        <taxon>Canidae</taxon>
        <taxon>Nyctereutes</taxon>
    </lineage>
</organism>
<keyword evidence="1" id="KW-0732">Signal</keyword>
<accession>A0A811ZZ87</accession>
<dbReference type="Proteomes" id="UP000645828">
    <property type="component" value="Unassembled WGS sequence"/>
</dbReference>
<protein>
    <submittedName>
        <fullName evidence="2">(raccoon dog) hypothetical protein</fullName>
    </submittedName>
</protein>
<feature type="chain" id="PRO_5032555902" evidence="1">
    <location>
        <begin position="20"/>
        <end position="56"/>
    </location>
</feature>
<comment type="caution">
    <text evidence="2">The sequence shown here is derived from an EMBL/GenBank/DDBJ whole genome shotgun (WGS) entry which is preliminary data.</text>
</comment>
<sequence>MALLFSLPFHLLCPLYCESNSNSLALKCSFQRPCKGSFPYYLHRPHGNIKCCRLKK</sequence>
<dbReference type="AlphaFoldDB" id="A0A811ZZ87"/>
<feature type="signal peptide" evidence="1">
    <location>
        <begin position="1"/>
        <end position="19"/>
    </location>
</feature>
<proteinExistence type="predicted"/>
<evidence type="ECO:0000313" key="2">
    <source>
        <dbReference type="EMBL" id="CAD7693967.1"/>
    </source>
</evidence>
<keyword evidence="3" id="KW-1185">Reference proteome</keyword>
<evidence type="ECO:0000313" key="3">
    <source>
        <dbReference type="Proteomes" id="UP000645828"/>
    </source>
</evidence>
<name>A0A811ZZ87_NYCPR</name>
<reference evidence="2" key="1">
    <citation type="submission" date="2020-12" db="EMBL/GenBank/DDBJ databases">
        <authorList>
            <consortium name="Molecular Ecology Group"/>
        </authorList>
    </citation>
    <scope>NUCLEOTIDE SEQUENCE</scope>
    <source>
        <strain evidence="2">TBG_1078</strain>
    </source>
</reference>